<dbReference type="EMBL" id="AYKW01000068">
    <property type="protein sequence ID" value="PIL23249.1"/>
    <property type="molecule type" value="Genomic_DNA"/>
</dbReference>
<feature type="compositionally biased region" description="Basic and acidic residues" evidence="1">
    <location>
        <begin position="231"/>
        <end position="240"/>
    </location>
</feature>
<dbReference type="Gene3D" id="1.20.58.1880">
    <property type="match status" value="1"/>
</dbReference>
<dbReference type="OrthoDB" id="10258692at2759"/>
<dbReference type="PANTHER" id="PTHR13992">
    <property type="entry name" value="NUCLEAR RECEPTOR CO-REPRESSOR RELATED NCOR"/>
    <property type="match status" value="1"/>
</dbReference>
<dbReference type="GO" id="GO:0034967">
    <property type="term" value="C:Set3 complex"/>
    <property type="evidence" value="ECO:0007669"/>
    <property type="project" value="TreeGrafter"/>
</dbReference>
<dbReference type="InterPro" id="IPR051571">
    <property type="entry name" value="N-CoR_corepressor"/>
</dbReference>
<dbReference type="InterPro" id="IPR001005">
    <property type="entry name" value="SANT/Myb"/>
</dbReference>
<feature type="region of interest" description="Disordered" evidence="1">
    <location>
        <begin position="222"/>
        <end position="243"/>
    </location>
</feature>
<feature type="compositionally biased region" description="Low complexity" evidence="1">
    <location>
        <begin position="101"/>
        <end position="116"/>
    </location>
</feature>
<dbReference type="SMART" id="SM00717">
    <property type="entry name" value="SANT"/>
    <property type="match status" value="2"/>
</dbReference>
<evidence type="ECO:0000313" key="4">
    <source>
        <dbReference type="Proteomes" id="UP000230002"/>
    </source>
</evidence>
<sequence length="1377" mass="145916">MDLATLSMDLNVSSILLNLNPNSFNHLHLHSKRTNIGVLTRIFPIDPGEVTKGFGPGSFAPKRESPELPHLEVFPRKPIMISEANRIPLPATLLPPKPRSRSPSHSSNASPVIVPQIQPPQVQPPQVQSPVGLPPKPPSQIEARQPISIPLPTNQGSKPPVPQVTPAVDKGDKPPLSAPSEVVQQKQVPARPVLSGRSNVRRTFNAPSFVASTLAIDAPLMFPTRNGTSETIKDPEKSDRSAGGQLEDMAVSLPVSPVKAAQNAAEVEIAPAPKPQPPAPQPTVTFKVSDEAVDDDGDAADESDMDMSPPASPAIKAILLSAEPRSEDASSSDREISLPSLVVDASVSSPQVPHAMPRQSSSASPVPTTPENADETAGDESDMEMSSAASDTAPSPPYEPSEELESFLPAAALVAPPPAKLSLPQPPTLDDDSMVPGLTISTPEAVPLPPSAPPSPPAEPPIVAPSPLVESSSVASSPGVATVPLPTAVVQLTVQPVIESAVTSIPTAVPLTPTMTVREVSTQTSPLPAVTLTETEKSHVEAGELSPPASEETLREETEGAVDKDVDMAVVPEKVAHAAATAEKVSVPEKEAIPDEDTYMAVLPEKETHPASVPEKHVYAPVLEKVAPLASRNDVVAPTDEFGEKDIQNLPLSQALRLVAKLRFRHDPITQDARVEPILFSNRQLAESEVASSPEPEPTPKTVAEKTTETVEQQHIDGMLGGTKHSLRKRFAQHQAALADKVSRLRKEYLALHERWMVHCAKLDEVARASALEEAAATAGRTTRRTAAMGDAVRSDLEMEQILASLGNEELTDANHLSQKNAAAIPDMVSVTKGRVEYIYDDTNNLVEDPHDFYKLETGIDDWTEQEKKVLVDKYAIHPKQFGIIADYLPNKSPAQCVTYYYLHKNTTIDFRKVIAQYNTIGKRTRRGRGGKGKGNALLTDILKHDEEVSGKRDGTPSTSGRRKRGAAGSATPVPPASTSAEPTESASTRKAPLSRRGTAQNTPDPTPTPDPEPNGQKRPRRRANLSAKAAAALEADGGDEPAEEERPAKRTRKGRKTKAELEAEAAAAGDESQTPSTPVAENKPGEPSEVVAAPRKKQGGGSGNWSEDDKALFLKLLAQHGDDFKRIAASMANKTTIQVSAFYRSHSTEMNLSKVVAQAPKRSPTPHDKAHHGANYATSSSKAAILATDSVIRSKSSGRMSPPPNPNGSGDPSCTLHATVQPKGIPVPTYRPSAPYQGGIGSAFASTSRGNPNPLTSGLGGRPPTLTTSFPSAMAYSNLSPSNFTGQSPPLGRGGPPGVVSGNSGSVMFEFSEFAPQPWQVPALTRPGGAPVIPGGGTGVQGAPTALETTDDLVRYLEHRTRLSSAAGQGNDTDFM</sequence>
<feature type="compositionally biased region" description="Pro residues" evidence="1">
    <location>
        <begin position="446"/>
        <end position="464"/>
    </location>
</feature>
<feature type="region of interest" description="Disordered" evidence="1">
    <location>
        <begin position="90"/>
        <end position="190"/>
    </location>
</feature>
<dbReference type="Gene3D" id="1.10.10.60">
    <property type="entry name" value="Homeodomain-like"/>
    <property type="match status" value="1"/>
</dbReference>
<dbReference type="PANTHER" id="PTHR13992:SF39">
    <property type="entry name" value="SMRTER, ISOFORM G"/>
    <property type="match status" value="1"/>
</dbReference>
<feature type="compositionally biased region" description="Basic and acidic residues" evidence="1">
    <location>
        <begin position="942"/>
        <end position="955"/>
    </location>
</feature>
<feature type="compositionally biased region" description="Polar residues" evidence="1">
    <location>
        <begin position="358"/>
        <end position="371"/>
    </location>
</feature>
<evidence type="ECO:0000259" key="2">
    <source>
        <dbReference type="PROSITE" id="PS51293"/>
    </source>
</evidence>
<feature type="region of interest" description="Disordered" evidence="1">
    <location>
        <begin position="535"/>
        <end position="555"/>
    </location>
</feature>
<feature type="compositionally biased region" description="Basic and acidic residues" evidence="1">
    <location>
        <begin position="324"/>
        <end position="336"/>
    </location>
</feature>
<feature type="region of interest" description="Disordered" evidence="1">
    <location>
        <begin position="686"/>
        <end position="709"/>
    </location>
</feature>
<feature type="region of interest" description="Disordered" evidence="1">
    <location>
        <begin position="1194"/>
        <end position="1227"/>
    </location>
</feature>
<gene>
    <name evidence="3" type="ORF">GSI_14559</name>
</gene>
<feature type="compositionally biased region" description="Pro residues" evidence="1">
    <location>
        <begin position="415"/>
        <end position="427"/>
    </location>
</feature>
<evidence type="ECO:0000313" key="3">
    <source>
        <dbReference type="EMBL" id="PIL23249.1"/>
    </source>
</evidence>
<feature type="domain" description="SANT" evidence="2">
    <location>
        <begin position="858"/>
        <end position="909"/>
    </location>
</feature>
<feature type="region of interest" description="Disordered" evidence="1">
    <location>
        <begin position="941"/>
        <end position="1106"/>
    </location>
</feature>
<feature type="compositionally biased region" description="Pro residues" evidence="1">
    <location>
        <begin position="272"/>
        <end position="281"/>
    </location>
</feature>
<feature type="compositionally biased region" description="Low complexity" evidence="1">
    <location>
        <begin position="465"/>
        <end position="478"/>
    </location>
</feature>
<evidence type="ECO:0000256" key="1">
    <source>
        <dbReference type="SAM" id="MobiDB-lite"/>
    </source>
</evidence>
<dbReference type="Proteomes" id="UP000230002">
    <property type="component" value="Unassembled WGS sequence"/>
</dbReference>
<dbReference type="CDD" id="cd00167">
    <property type="entry name" value="SANT"/>
    <property type="match status" value="2"/>
</dbReference>
<dbReference type="GO" id="GO:0006357">
    <property type="term" value="P:regulation of transcription by RNA polymerase II"/>
    <property type="evidence" value="ECO:0007669"/>
    <property type="project" value="TreeGrafter"/>
</dbReference>
<feature type="region of interest" description="Disordered" evidence="1">
    <location>
        <begin position="1161"/>
        <end position="1181"/>
    </location>
</feature>
<dbReference type="InterPro" id="IPR009057">
    <property type="entry name" value="Homeodomain-like_sf"/>
</dbReference>
<feature type="compositionally biased region" description="Acidic residues" evidence="1">
    <location>
        <begin position="291"/>
        <end position="305"/>
    </location>
</feature>
<name>A0A2G8RP12_9APHY</name>
<accession>A0A2G8RP12</accession>
<comment type="caution">
    <text evidence="3">The sequence shown here is derived from an EMBL/GenBank/DDBJ whole genome shotgun (WGS) entry which is preliminary data.</text>
</comment>
<dbReference type="SUPFAM" id="SSF46689">
    <property type="entry name" value="Homeodomain-like"/>
    <property type="match status" value="2"/>
</dbReference>
<protein>
    <submittedName>
        <fullName evidence="3">Transcription factor</fullName>
    </submittedName>
</protein>
<feature type="compositionally biased region" description="Low complexity" evidence="1">
    <location>
        <begin position="977"/>
        <end position="989"/>
    </location>
</feature>
<feature type="domain" description="SANT" evidence="2">
    <location>
        <begin position="1101"/>
        <end position="1152"/>
    </location>
</feature>
<proteinExistence type="predicted"/>
<reference evidence="3 4" key="1">
    <citation type="journal article" date="2015" name="Sci. Rep.">
        <title>Chromosome-level genome map provides insights into diverse defense mechanisms in the medicinal fungus Ganoderma sinense.</title>
        <authorList>
            <person name="Zhu Y."/>
            <person name="Xu J."/>
            <person name="Sun C."/>
            <person name="Zhou S."/>
            <person name="Xu H."/>
            <person name="Nelson D.R."/>
            <person name="Qian J."/>
            <person name="Song J."/>
            <person name="Luo H."/>
            <person name="Xiang L."/>
            <person name="Li Y."/>
            <person name="Xu Z."/>
            <person name="Ji A."/>
            <person name="Wang L."/>
            <person name="Lu S."/>
            <person name="Hayward A."/>
            <person name="Sun W."/>
            <person name="Li X."/>
            <person name="Schwartz D.C."/>
            <person name="Wang Y."/>
            <person name="Chen S."/>
        </authorList>
    </citation>
    <scope>NUCLEOTIDE SEQUENCE [LARGE SCALE GENOMIC DNA]</scope>
    <source>
        <strain evidence="3 4">ZZ0214-1</strain>
    </source>
</reference>
<dbReference type="InterPro" id="IPR017884">
    <property type="entry name" value="SANT_dom"/>
</dbReference>
<dbReference type="PROSITE" id="PS51293">
    <property type="entry name" value="SANT"/>
    <property type="match status" value="2"/>
</dbReference>
<feature type="compositionally biased region" description="Low complexity" evidence="1">
    <location>
        <begin position="1025"/>
        <end position="1036"/>
    </location>
</feature>
<keyword evidence="4" id="KW-1185">Reference proteome</keyword>
<feature type="region of interest" description="Disordered" evidence="1">
    <location>
        <begin position="270"/>
        <end position="478"/>
    </location>
</feature>
<dbReference type="Pfam" id="PF00249">
    <property type="entry name" value="Myb_DNA-binding"/>
    <property type="match status" value="2"/>
</dbReference>
<feature type="compositionally biased region" description="Acidic residues" evidence="1">
    <location>
        <begin position="372"/>
        <end position="383"/>
    </location>
</feature>
<dbReference type="STRING" id="1077348.A0A2G8RP12"/>
<organism evidence="3 4">
    <name type="scientific">Ganoderma sinense ZZ0214-1</name>
    <dbReference type="NCBI Taxonomy" id="1077348"/>
    <lineage>
        <taxon>Eukaryota</taxon>
        <taxon>Fungi</taxon>
        <taxon>Dikarya</taxon>
        <taxon>Basidiomycota</taxon>
        <taxon>Agaricomycotina</taxon>
        <taxon>Agaricomycetes</taxon>
        <taxon>Polyporales</taxon>
        <taxon>Polyporaceae</taxon>
        <taxon>Ganoderma</taxon>
    </lineage>
</organism>